<gene>
    <name evidence="2" type="ORF">POL68_41230</name>
</gene>
<organism evidence="2 3">
    <name type="scientific">Stigmatella ashevillensis</name>
    <dbReference type="NCBI Taxonomy" id="2995309"/>
    <lineage>
        <taxon>Bacteria</taxon>
        <taxon>Pseudomonadati</taxon>
        <taxon>Myxococcota</taxon>
        <taxon>Myxococcia</taxon>
        <taxon>Myxococcales</taxon>
        <taxon>Cystobacterineae</taxon>
        <taxon>Archangiaceae</taxon>
        <taxon>Stigmatella</taxon>
    </lineage>
</organism>
<dbReference type="EMBL" id="JAQNDM010000002">
    <property type="protein sequence ID" value="MDC0714944.1"/>
    <property type="molecule type" value="Genomic_DNA"/>
</dbReference>
<keyword evidence="3" id="KW-1185">Reference proteome</keyword>
<feature type="chain" id="PRO_5045250036" evidence="1">
    <location>
        <begin position="21"/>
        <end position="241"/>
    </location>
</feature>
<comment type="caution">
    <text evidence="2">The sequence shown here is derived from an EMBL/GenBank/DDBJ whole genome shotgun (WGS) entry which is preliminary data.</text>
</comment>
<dbReference type="RefSeq" id="WP_272145624.1">
    <property type="nucleotide sequence ID" value="NZ_JAQNDM010000002.1"/>
</dbReference>
<proteinExistence type="predicted"/>
<accession>A0ABT5DMR1</accession>
<feature type="signal peptide" evidence="1">
    <location>
        <begin position="1"/>
        <end position="20"/>
    </location>
</feature>
<keyword evidence="1" id="KW-0732">Signal</keyword>
<name>A0ABT5DMR1_9BACT</name>
<dbReference type="NCBIfam" id="NF040596">
    <property type="entry name" value="MXAN_2562_fam"/>
    <property type="match status" value="1"/>
</dbReference>
<evidence type="ECO:0000256" key="1">
    <source>
        <dbReference type="SAM" id="SignalP"/>
    </source>
</evidence>
<dbReference type="Proteomes" id="UP001221838">
    <property type="component" value="Unassembled WGS sequence"/>
</dbReference>
<evidence type="ECO:0000313" key="3">
    <source>
        <dbReference type="Proteomes" id="UP001221838"/>
    </source>
</evidence>
<sequence length="241" mass="26429">MSRAVALGVAAFLGALPSLALEVSNAPSRPIQSPRTGAVEVKLGGYKPRIDTEEDLKDTPYADTFGDSSMLLVELEIQRYFYQGIGSAGLSVSAGYAEKYGDAVTLEGEVSPEKTSLKVVPLRLNALYKFDYAAFRWHVPLVPYAKAGLIYTPWWTSKGANTQEVNGRKGKGGRWGYGLTAGVSFLMDVLEPRLARDFDSDLGINHTYLFAEYTYAEVNNFGSNGLVLSSRHWMFGLSLDY</sequence>
<evidence type="ECO:0000313" key="2">
    <source>
        <dbReference type="EMBL" id="MDC0714944.1"/>
    </source>
</evidence>
<protein>
    <submittedName>
        <fullName evidence="2">MXAN_2562 family outer membrane beta-barrel protein</fullName>
    </submittedName>
</protein>
<reference evidence="2 3" key="1">
    <citation type="submission" date="2022-11" db="EMBL/GenBank/DDBJ databases">
        <title>Minimal conservation of predation-associated metabolite biosynthetic gene clusters underscores biosynthetic potential of Myxococcota including descriptions for ten novel species: Archangium lansinium sp. nov., Myxococcus landrumus sp. nov., Nannocystis bai.</title>
        <authorList>
            <person name="Ahearne A."/>
            <person name="Stevens C."/>
            <person name="Dowd S."/>
        </authorList>
    </citation>
    <scope>NUCLEOTIDE SEQUENCE [LARGE SCALE GENOMIC DNA]</scope>
    <source>
        <strain evidence="2 3">NCWAL01</strain>
    </source>
</reference>
<dbReference type="Gene3D" id="2.40.160.20">
    <property type="match status" value="1"/>
</dbReference>